<dbReference type="Proteomes" id="UP001500604">
    <property type="component" value="Unassembled WGS sequence"/>
</dbReference>
<reference evidence="2" key="1">
    <citation type="journal article" date="2019" name="Int. J. Syst. Evol. Microbiol.">
        <title>The Global Catalogue of Microorganisms (GCM) 10K type strain sequencing project: providing services to taxonomists for standard genome sequencing and annotation.</title>
        <authorList>
            <consortium name="The Broad Institute Genomics Platform"/>
            <consortium name="The Broad Institute Genome Sequencing Center for Infectious Disease"/>
            <person name="Wu L."/>
            <person name="Ma J."/>
        </authorList>
    </citation>
    <scope>NUCLEOTIDE SEQUENCE [LARGE SCALE GENOMIC DNA]</scope>
    <source>
        <strain evidence="2">JCM 17805</strain>
    </source>
</reference>
<accession>A0ABP8V1X1</accession>
<comment type="caution">
    <text evidence="1">The sequence shown here is derived from an EMBL/GenBank/DDBJ whole genome shotgun (WGS) entry which is preliminary data.</text>
</comment>
<dbReference type="EMBL" id="BAABFL010000118">
    <property type="protein sequence ID" value="GAA4649070.1"/>
    <property type="molecule type" value="Genomic_DNA"/>
</dbReference>
<organism evidence="1 2">
    <name type="scientific">Kistimonas scapharcae</name>
    <dbReference type="NCBI Taxonomy" id="1036133"/>
    <lineage>
        <taxon>Bacteria</taxon>
        <taxon>Pseudomonadati</taxon>
        <taxon>Pseudomonadota</taxon>
        <taxon>Gammaproteobacteria</taxon>
        <taxon>Oceanospirillales</taxon>
        <taxon>Endozoicomonadaceae</taxon>
        <taxon>Kistimonas</taxon>
    </lineage>
</organism>
<proteinExistence type="predicted"/>
<evidence type="ECO:0000313" key="2">
    <source>
        <dbReference type="Proteomes" id="UP001500604"/>
    </source>
</evidence>
<protein>
    <submittedName>
        <fullName evidence="1">Uncharacterized protein</fullName>
    </submittedName>
</protein>
<name>A0ABP8V1X1_9GAMM</name>
<evidence type="ECO:0000313" key="1">
    <source>
        <dbReference type="EMBL" id="GAA4649070.1"/>
    </source>
</evidence>
<dbReference type="RefSeq" id="WP_345194830.1">
    <property type="nucleotide sequence ID" value="NZ_BAABFL010000118.1"/>
</dbReference>
<gene>
    <name evidence="1" type="ORF">GCM10023116_13440</name>
</gene>
<sequence length="93" mass="11026">MISECYRVQISYRIDGDLPINRYQEIENSAWRKIIQLRLKHDEAVIHDGSYSSTIKDNQVHLIFDKKQAAEDFHRELMGYFGKFTYLTVVEEA</sequence>
<keyword evidence="2" id="KW-1185">Reference proteome</keyword>